<dbReference type="InterPro" id="IPR058341">
    <property type="entry name" value="DUF8028"/>
</dbReference>
<evidence type="ECO:0000256" key="1">
    <source>
        <dbReference type="SAM" id="Phobius"/>
    </source>
</evidence>
<evidence type="ECO:0000313" key="2">
    <source>
        <dbReference type="EMBL" id="MFC7127648.1"/>
    </source>
</evidence>
<reference evidence="2 3" key="1">
    <citation type="journal article" date="2014" name="Int. J. Syst. Evol. Microbiol.">
        <title>Complete genome sequence of Corynebacterium casei LMG S-19264T (=DSM 44701T), isolated from a smear-ripened cheese.</title>
        <authorList>
            <consortium name="US DOE Joint Genome Institute (JGI-PGF)"/>
            <person name="Walter F."/>
            <person name="Albersmeier A."/>
            <person name="Kalinowski J."/>
            <person name="Ruckert C."/>
        </authorList>
    </citation>
    <scope>NUCLEOTIDE SEQUENCE [LARGE SCALE GENOMIC DNA]</scope>
    <source>
        <strain evidence="2 3">CGMCC 4.7215</strain>
    </source>
</reference>
<dbReference type="Pfam" id="PF26071">
    <property type="entry name" value="DUF8028"/>
    <property type="match status" value="1"/>
</dbReference>
<dbReference type="EMBL" id="JBHSZQ010000051">
    <property type="protein sequence ID" value="MFC7127648.1"/>
    <property type="molecule type" value="Genomic_DNA"/>
</dbReference>
<dbReference type="AlphaFoldDB" id="A0ABD5XCI9"/>
<dbReference type="RefSeq" id="WP_267635714.1">
    <property type="nucleotide sequence ID" value="NZ_JAODIY010000001.1"/>
</dbReference>
<sequence length="78" mass="8336">MSISALTDTDAVLGDGSLNATQLLFRPIKRLAFWTAIVLPFLHLSLLISGLESQSTVFAFFALLIVNAVAVYVGQPGN</sequence>
<organism evidence="2 3">
    <name type="scientific">Halovenus rubra</name>
    <dbReference type="NCBI Taxonomy" id="869890"/>
    <lineage>
        <taxon>Archaea</taxon>
        <taxon>Methanobacteriati</taxon>
        <taxon>Methanobacteriota</taxon>
        <taxon>Stenosarchaea group</taxon>
        <taxon>Halobacteria</taxon>
        <taxon>Halobacteriales</taxon>
        <taxon>Haloarculaceae</taxon>
        <taxon>Halovenus</taxon>
    </lineage>
</organism>
<keyword evidence="1" id="KW-1133">Transmembrane helix</keyword>
<proteinExistence type="predicted"/>
<comment type="caution">
    <text evidence="2">The sequence shown here is derived from an EMBL/GenBank/DDBJ whole genome shotgun (WGS) entry which is preliminary data.</text>
</comment>
<name>A0ABD5XCI9_9EURY</name>
<keyword evidence="1" id="KW-0472">Membrane</keyword>
<evidence type="ECO:0000313" key="3">
    <source>
        <dbReference type="Proteomes" id="UP001596414"/>
    </source>
</evidence>
<dbReference type="Proteomes" id="UP001596414">
    <property type="component" value="Unassembled WGS sequence"/>
</dbReference>
<keyword evidence="1" id="KW-0812">Transmembrane</keyword>
<protein>
    <submittedName>
        <fullName evidence="2">Uncharacterized protein</fullName>
    </submittedName>
</protein>
<feature type="transmembrane region" description="Helical" evidence="1">
    <location>
        <begin position="57"/>
        <end position="74"/>
    </location>
</feature>
<feature type="transmembrane region" description="Helical" evidence="1">
    <location>
        <begin position="31"/>
        <end position="51"/>
    </location>
</feature>
<accession>A0ABD5XCI9</accession>
<gene>
    <name evidence="2" type="ORF">ACFQJ7_16765</name>
</gene>